<dbReference type="PANTHER" id="PTHR33694:SF1">
    <property type="entry name" value="UDP-3-O-ACYL-N-ACETYLGLUCOSAMINE DEACETYLASE 1, MITOCHONDRIAL-RELATED"/>
    <property type="match status" value="1"/>
</dbReference>
<organism evidence="12 13">
    <name type="scientific">Candidatus Limenecus avicola</name>
    <dbReference type="NCBI Taxonomy" id="2840847"/>
    <lineage>
        <taxon>Bacteria</taxon>
        <taxon>Bacillati</taxon>
        <taxon>Bacillota</taxon>
        <taxon>Clostridia</taxon>
        <taxon>Eubacteriales</taxon>
        <taxon>Clostridiaceae</taxon>
        <taxon>Clostridiaceae incertae sedis</taxon>
        <taxon>Candidatus Limenecus</taxon>
    </lineage>
</organism>
<dbReference type="PANTHER" id="PTHR33694">
    <property type="entry name" value="UDP-3-O-ACYL-N-ACETYLGLUCOSAMINE DEACETYLASE 1, MITOCHONDRIAL-RELATED"/>
    <property type="match status" value="1"/>
</dbReference>
<evidence type="ECO:0000256" key="5">
    <source>
        <dbReference type="ARBA" id="ARBA00022516"/>
    </source>
</evidence>
<evidence type="ECO:0000256" key="9">
    <source>
        <dbReference type="ARBA" id="ARBA00022833"/>
    </source>
</evidence>
<comment type="catalytic activity">
    <reaction evidence="11">
        <text>a UDP-3-O-[(3R)-3-hydroxyacyl]-N-acetyl-alpha-D-glucosamine + H2O = a UDP-3-O-[(3R)-3-hydroxyacyl]-alpha-D-glucosamine + acetate</text>
        <dbReference type="Rhea" id="RHEA:67816"/>
        <dbReference type="ChEBI" id="CHEBI:15377"/>
        <dbReference type="ChEBI" id="CHEBI:30089"/>
        <dbReference type="ChEBI" id="CHEBI:137740"/>
        <dbReference type="ChEBI" id="CHEBI:173225"/>
        <dbReference type="EC" id="3.5.1.108"/>
    </reaction>
</comment>
<accession>A0A9D1MZG0</accession>
<dbReference type="SUPFAM" id="SSF54211">
    <property type="entry name" value="Ribosomal protein S5 domain 2-like"/>
    <property type="match status" value="2"/>
</dbReference>
<sequence>MNMTALNTIAKEATVTSKGLMTGMDSTARLVPSDKKGIRFHLGDKTVEAHVDNVVSTEHCTVIGNQDIKVMLIEHFMAACAICHIEAIDVYLSHFEMPILGGGSAEWVEIFKEAGNRAQESYILTEPVSYFNGKTHIVVMPSDEFKVTYSVNFNHPELNHRWVSLDKDKLNEIIEARTFGYLKELEMLQAAGYARGVSIENTVGLTEDGYTTELKSDFEPAKHKILDLIGDFYLTGFNPMDLKAEVIVKEAGHAVHVKVAKILKDKIQKEN</sequence>
<evidence type="ECO:0000256" key="8">
    <source>
        <dbReference type="ARBA" id="ARBA00022801"/>
    </source>
</evidence>
<dbReference type="InterPro" id="IPR004463">
    <property type="entry name" value="UDP-acyl_GlcNac_deAcase"/>
</dbReference>
<dbReference type="InterPro" id="IPR020568">
    <property type="entry name" value="Ribosomal_Su5_D2-typ_SF"/>
</dbReference>
<protein>
    <recommendedName>
        <fullName evidence="4">UDP-3-O-acyl-N-acetylglucosamine deacetylase</fullName>
        <ecNumber evidence="4">3.5.1.108</ecNumber>
    </recommendedName>
</protein>
<dbReference type="GO" id="GO:0103117">
    <property type="term" value="F:UDP-3-O-acyl-N-acetylglucosamine deacetylase activity"/>
    <property type="evidence" value="ECO:0007669"/>
    <property type="project" value="UniProtKB-EC"/>
</dbReference>
<comment type="pathway">
    <text evidence="3">Glycolipid biosynthesis; lipid IV(A) biosynthesis; lipid IV(A) from (3R)-3-hydroxytetradecanoyl-[acyl-carrier-protein] and UDP-N-acetyl-alpha-D-glucosamine: step 2/6.</text>
</comment>
<keyword evidence="10" id="KW-0443">Lipid metabolism</keyword>
<dbReference type="Proteomes" id="UP000886748">
    <property type="component" value="Unassembled WGS sequence"/>
</dbReference>
<dbReference type="GO" id="GO:0046872">
    <property type="term" value="F:metal ion binding"/>
    <property type="evidence" value="ECO:0007669"/>
    <property type="project" value="UniProtKB-KW"/>
</dbReference>
<evidence type="ECO:0000256" key="1">
    <source>
        <dbReference type="ARBA" id="ARBA00001947"/>
    </source>
</evidence>
<proteinExistence type="predicted"/>
<reference evidence="12" key="1">
    <citation type="submission" date="2020-10" db="EMBL/GenBank/DDBJ databases">
        <authorList>
            <person name="Gilroy R."/>
        </authorList>
    </citation>
    <scope>NUCLEOTIDE SEQUENCE</scope>
    <source>
        <strain evidence="12">CHK154-7741</strain>
    </source>
</reference>
<keyword evidence="9" id="KW-0862">Zinc</keyword>
<keyword evidence="8" id="KW-0378">Hydrolase</keyword>
<evidence type="ECO:0000256" key="10">
    <source>
        <dbReference type="ARBA" id="ARBA00023098"/>
    </source>
</evidence>
<evidence type="ECO:0000256" key="7">
    <source>
        <dbReference type="ARBA" id="ARBA00022723"/>
    </source>
</evidence>
<evidence type="ECO:0000256" key="2">
    <source>
        <dbReference type="ARBA" id="ARBA00002923"/>
    </source>
</evidence>
<keyword evidence="7" id="KW-0479">Metal-binding</keyword>
<dbReference type="EMBL" id="DVOD01000018">
    <property type="protein sequence ID" value="HIU91999.1"/>
    <property type="molecule type" value="Genomic_DNA"/>
</dbReference>
<keyword evidence="5" id="KW-0444">Lipid biosynthesis</keyword>
<dbReference type="InterPro" id="IPR011334">
    <property type="entry name" value="UDP-acyl_GlcNac_deAcase_C"/>
</dbReference>
<evidence type="ECO:0000313" key="12">
    <source>
        <dbReference type="EMBL" id="HIU91999.1"/>
    </source>
</evidence>
<comment type="function">
    <text evidence="2">Catalyzes the hydrolysis of UDP-3-O-myristoyl-N-acetylglucosamine to form UDP-3-O-myristoylglucosamine and acetate, the committed step in lipid A biosynthesis.</text>
</comment>
<reference evidence="12" key="2">
    <citation type="journal article" date="2021" name="PeerJ">
        <title>Extensive microbial diversity within the chicken gut microbiome revealed by metagenomics and culture.</title>
        <authorList>
            <person name="Gilroy R."/>
            <person name="Ravi A."/>
            <person name="Getino M."/>
            <person name="Pursley I."/>
            <person name="Horton D.L."/>
            <person name="Alikhan N.F."/>
            <person name="Baker D."/>
            <person name="Gharbi K."/>
            <person name="Hall N."/>
            <person name="Watson M."/>
            <person name="Adriaenssens E.M."/>
            <person name="Foster-Nyarko E."/>
            <person name="Jarju S."/>
            <person name="Secka A."/>
            <person name="Antonio M."/>
            <person name="Oren A."/>
            <person name="Chaudhuri R.R."/>
            <person name="La Ragione R."/>
            <person name="Hildebrand F."/>
            <person name="Pallen M.J."/>
        </authorList>
    </citation>
    <scope>NUCLEOTIDE SEQUENCE</scope>
    <source>
        <strain evidence="12">CHK154-7741</strain>
    </source>
</reference>
<dbReference type="GO" id="GO:0009245">
    <property type="term" value="P:lipid A biosynthetic process"/>
    <property type="evidence" value="ECO:0007669"/>
    <property type="project" value="UniProtKB-KW"/>
</dbReference>
<evidence type="ECO:0000256" key="3">
    <source>
        <dbReference type="ARBA" id="ARBA00005002"/>
    </source>
</evidence>
<gene>
    <name evidence="12" type="ORF">IAD26_02570</name>
</gene>
<dbReference type="AlphaFoldDB" id="A0A9D1MZG0"/>
<evidence type="ECO:0000256" key="11">
    <source>
        <dbReference type="ARBA" id="ARBA00024535"/>
    </source>
</evidence>
<evidence type="ECO:0000256" key="6">
    <source>
        <dbReference type="ARBA" id="ARBA00022556"/>
    </source>
</evidence>
<comment type="caution">
    <text evidence="12">The sequence shown here is derived from an EMBL/GenBank/DDBJ whole genome shotgun (WGS) entry which is preliminary data.</text>
</comment>
<keyword evidence="6" id="KW-0441">Lipid A biosynthesis</keyword>
<dbReference type="Gene3D" id="3.30.1700.10">
    <property type="entry name" value="lpxc deacetylase, domain 2"/>
    <property type="match status" value="1"/>
</dbReference>
<comment type="cofactor">
    <cofactor evidence="1">
        <name>Zn(2+)</name>
        <dbReference type="ChEBI" id="CHEBI:29105"/>
    </cofactor>
</comment>
<dbReference type="InterPro" id="IPR015870">
    <property type="entry name" value="UDP-acyl_N-AcGlcN_deAcase_N"/>
</dbReference>
<dbReference type="Pfam" id="PF03331">
    <property type="entry name" value="LpxC"/>
    <property type="match status" value="1"/>
</dbReference>
<dbReference type="Gene3D" id="3.30.230.20">
    <property type="entry name" value="lpxc deacetylase, domain 1"/>
    <property type="match status" value="1"/>
</dbReference>
<evidence type="ECO:0000313" key="13">
    <source>
        <dbReference type="Proteomes" id="UP000886748"/>
    </source>
</evidence>
<evidence type="ECO:0000256" key="4">
    <source>
        <dbReference type="ARBA" id="ARBA00012745"/>
    </source>
</evidence>
<dbReference type="GO" id="GO:0016020">
    <property type="term" value="C:membrane"/>
    <property type="evidence" value="ECO:0007669"/>
    <property type="project" value="GOC"/>
</dbReference>
<dbReference type="EC" id="3.5.1.108" evidence="4"/>
<name>A0A9D1MZG0_9CLOT</name>